<name>A0A1I3HI09_9SPHI</name>
<dbReference type="Gene3D" id="1.50.10.100">
    <property type="entry name" value="Chondroitin AC/alginate lyase"/>
    <property type="match status" value="1"/>
</dbReference>
<evidence type="ECO:0000313" key="3">
    <source>
        <dbReference type="EMBL" id="SFI35322.1"/>
    </source>
</evidence>
<dbReference type="AlphaFoldDB" id="A0A1I3HI09"/>
<dbReference type="InterPro" id="IPR012480">
    <property type="entry name" value="Hepar_II_III_C"/>
</dbReference>
<keyword evidence="4" id="KW-1185">Reference proteome</keyword>
<dbReference type="GO" id="GO:0016829">
    <property type="term" value="F:lyase activity"/>
    <property type="evidence" value="ECO:0007669"/>
    <property type="project" value="InterPro"/>
</dbReference>
<evidence type="ECO:0000259" key="2">
    <source>
        <dbReference type="Pfam" id="PF07940"/>
    </source>
</evidence>
<dbReference type="RefSeq" id="WP_218146517.1">
    <property type="nucleotide sequence ID" value="NZ_FOQO01000003.1"/>
</dbReference>
<feature type="domain" description="Heparinase II/III-like C-terminal" evidence="2">
    <location>
        <begin position="367"/>
        <end position="443"/>
    </location>
</feature>
<accession>A0A1I3HI09</accession>
<comment type="subcellular location">
    <subcellularLocation>
        <location evidence="1">Cell envelope</location>
    </subcellularLocation>
</comment>
<dbReference type="Gene3D" id="2.70.98.70">
    <property type="match status" value="1"/>
</dbReference>
<evidence type="ECO:0000313" key="4">
    <source>
        <dbReference type="Proteomes" id="UP000198670"/>
    </source>
</evidence>
<evidence type="ECO:0000256" key="1">
    <source>
        <dbReference type="ARBA" id="ARBA00004196"/>
    </source>
</evidence>
<sequence>MNKSSDIRMDNLSCFLSRDERQRIVTGGNAIDAFRQALRSRVLDRIRYPGLPQPGDGTAWWYFTFEYLSDAAMLHAIEKHEPTAEWLREVTLSIARRPVSEWVGPWFRDHSEPYLGHLETAHVCWGVASVLDLAASVFTASEYDEVKRMLIEKGVILCERWLSKHTHLANWRGIVLAGVLVSSAVLGDKKRLAAYVPHMKACLAAFQPDGSYAESLQYGNYLMLALSLVYESLVRLFPDYAATIGIDSYAKGMPWVASSMLYAKPLSGWGTEPRARAINFNDSAAIFRPSGDVLLHIACRQQQHNPVLAGLAGYLFQAYYSTNPYQEPHHLASFGFINDWGFLTLPLLTNTAKPVSPAEAGLPLTASFENGNTFIRDAWDGKTVIAIQGGAEPLHGPGHLHGDVNSFMMVYNQERLLVDPGHSCYRNLIHGLESSSQTHNTCTFLIEANGIGLQEDLTKTKLLEQQSILNKRWIIDGVVGKPVTRGNRRLITERVGAVTIVGSEAAALYGEPITEFSRFWISAASHVVFVVDRIRSEIPVRTCWNWVVNNRDGLADVTIKDRELTVQRPLAGLKIHQGGGAVPIGPIYGYAHDAYHPEPARTGEGKPGSGLIYRAIEPDAQTDRIAVHVLVMDELTRLEDWRLIGEKGEYRATGRMENWSLTINLHNQEFFSLMDLTENRCWQLDQTGGNYRLK</sequence>
<dbReference type="STRING" id="1477437.SAMN05444682_103371"/>
<reference evidence="3 4" key="1">
    <citation type="submission" date="2016-10" db="EMBL/GenBank/DDBJ databases">
        <authorList>
            <person name="de Groot N.N."/>
        </authorList>
    </citation>
    <scope>NUCLEOTIDE SEQUENCE [LARGE SCALE GENOMIC DNA]</scope>
    <source>
        <strain evidence="3 4">RK1</strain>
    </source>
</reference>
<proteinExistence type="predicted"/>
<organism evidence="3 4">
    <name type="scientific">Parapedobacter indicus</name>
    <dbReference type="NCBI Taxonomy" id="1477437"/>
    <lineage>
        <taxon>Bacteria</taxon>
        <taxon>Pseudomonadati</taxon>
        <taxon>Bacteroidota</taxon>
        <taxon>Sphingobacteriia</taxon>
        <taxon>Sphingobacteriales</taxon>
        <taxon>Sphingobacteriaceae</taxon>
        <taxon>Parapedobacter</taxon>
    </lineage>
</organism>
<dbReference type="GO" id="GO:0030313">
    <property type="term" value="C:cell envelope"/>
    <property type="evidence" value="ECO:0007669"/>
    <property type="project" value="UniProtKB-SubCell"/>
</dbReference>
<dbReference type="SUPFAM" id="SSF48230">
    <property type="entry name" value="Chondroitin AC/alginate lyase"/>
    <property type="match status" value="1"/>
</dbReference>
<dbReference type="Pfam" id="PF07940">
    <property type="entry name" value="Hepar_II_III_C"/>
    <property type="match status" value="1"/>
</dbReference>
<dbReference type="EMBL" id="FOQO01000003">
    <property type="protein sequence ID" value="SFI35322.1"/>
    <property type="molecule type" value="Genomic_DNA"/>
</dbReference>
<dbReference type="InterPro" id="IPR008929">
    <property type="entry name" value="Chondroitin_lyas"/>
</dbReference>
<protein>
    <submittedName>
        <fullName evidence="3">Heparinase II/III-like protein</fullName>
    </submittedName>
</protein>
<dbReference type="Proteomes" id="UP000198670">
    <property type="component" value="Unassembled WGS sequence"/>
</dbReference>
<gene>
    <name evidence="3" type="ORF">SAMN05444682_103371</name>
</gene>